<protein>
    <submittedName>
        <fullName evidence="4">Bromodomain-containing protein 9</fullName>
    </submittedName>
</protein>
<dbReference type="PANTHER" id="PTHR22881:SF27">
    <property type="entry name" value="BROMODOMAIN CONTAINING 7_9"/>
    <property type="match status" value="1"/>
</dbReference>
<reference evidence="4 5" key="1">
    <citation type="submission" date="2020-02" db="EMBL/GenBank/DDBJ databases">
        <title>Draft genome sequence of Haematococcus lacustris strain NIES-144.</title>
        <authorList>
            <person name="Morimoto D."/>
            <person name="Nakagawa S."/>
            <person name="Yoshida T."/>
            <person name="Sawayama S."/>
        </authorList>
    </citation>
    <scope>NUCLEOTIDE SEQUENCE [LARGE SCALE GENOMIC DNA]</scope>
    <source>
        <strain evidence="4 5">NIES-144</strain>
    </source>
</reference>
<dbReference type="Proteomes" id="UP000485058">
    <property type="component" value="Unassembled WGS sequence"/>
</dbReference>
<dbReference type="InterPro" id="IPR036427">
    <property type="entry name" value="Bromodomain-like_sf"/>
</dbReference>
<dbReference type="SMART" id="SM00297">
    <property type="entry name" value="BROMO"/>
    <property type="match status" value="1"/>
</dbReference>
<evidence type="ECO:0000256" key="2">
    <source>
        <dbReference type="PROSITE-ProRule" id="PRU00035"/>
    </source>
</evidence>
<proteinExistence type="predicted"/>
<dbReference type="SUPFAM" id="SSF47370">
    <property type="entry name" value="Bromodomain"/>
    <property type="match status" value="1"/>
</dbReference>
<dbReference type="AlphaFoldDB" id="A0A6A0A429"/>
<keyword evidence="1 2" id="KW-0103">Bromodomain</keyword>
<feature type="non-terminal residue" evidence="4">
    <location>
        <position position="124"/>
    </location>
</feature>
<keyword evidence="5" id="KW-1185">Reference proteome</keyword>
<dbReference type="Gene3D" id="1.20.920.10">
    <property type="entry name" value="Bromodomain-like"/>
    <property type="match status" value="1"/>
</dbReference>
<dbReference type="PROSITE" id="PS50014">
    <property type="entry name" value="BROMODOMAIN_2"/>
    <property type="match status" value="1"/>
</dbReference>
<dbReference type="EMBL" id="BLLF01003245">
    <property type="protein sequence ID" value="GFH26798.1"/>
    <property type="molecule type" value="Genomic_DNA"/>
</dbReference>
<gene>
    <name evidence="4" type="ORF">HaLaN_25011</name>
</gene>
<evidence type="ECO:0000259" key="3">
    <source>
        <dbReference type="PROSITE" id="PS50014"/>
    </source>
</evidence>
<name>A0A6A0A429_HAELA</name>
<dbReference type="PRINTS" id="PR00503">
    <property type="entry name" value="BROMODOMAIN"/>
</dbReference>
<evidence type="ECO:0000256" key="1">
    <source>
        <dbReference type="ARBA" id="ARBA00023117"/>
    </source>
</evidence>
<dbReference type="InterPro" id="IPR051831">
    <property type="entry name" value="Bromodomain_contain_prot"/>
</dbReference>
<evidence type="ECO:0000313" key="5">
    <source>
        <dbReference type="Proteomes" id="UP000485058"/>
    </source>
</evidence>
<dbReference type="InterPro" id="IPR001487">
    <property type="entry name" value="Bromodomain"/>
</dbReference>
<feature type="domain" description="Bromo" evidence="3">
    <location>
        <begin position="23"/>
        <end position="93"/>
    </location>
</feature>
<comment type="caution">
    <text evidence="4">The sequence shown here is derived from an EMBL/GenBank/DDBJ whole genome shotgun (WGS) entry which is preliminary data.</text>
</comment>
<dbReference type="PANTHER" id="PTHR22881">
    <property type="entry name" value="BROMODOMAIN CONTAINING PROTEIN"/>
    <property type="match status" value="1"/>
</dbReference>
<feature type="non-terminal residue" evidence="4">
    <location>
        <position position="1"/>
    </location>
</feature>
<sequence>MAALPDPALHPREFLEGLLLRVEATDKENYFKWPVDERVAPGYYAVIKHPICFSNIRQKLAAGAYTSWRSFLADFELIVQNARTFNTSKTRCFKCAVVLQRNLNKILKPAELDARKAFSVLFPY</sequence>
<organism evidence="4 5">
    <name type="scientific">Haematococcus lacustris</name>
    <name type="common">Green alga</name>
    <name type="synonym">Haematococcus pluvialis</name>
    <dbReference type="NCBI Taxonomy" id="44745"/>
    <lineage>
        <taxon>Eukaryota</taxon>
        <taxon>Viridiplantae</taxon>
        <taxon>Chlorophyta</taxon>
        <taxon>core chlorophytes</taxon>
        <taxon>Chlorophyceae</taxon>
        <taxon>CS clade</taxon>
        <taxon>Chlamydomonadales</taxon>
        <taxon>Haematococcaceae</taxon>
        <taxon>Haematococcus</taxon>
    </lineage>
</organism>
<dbReference type="Pfam" id="PF00439">
    <property type="entry name" value="Bromodomain"/>
    <property type="match status" value="1"/>
</dbReference>
<dbReference type="CDD" id="cd04369">
    <property type="entry name" value="Bromodomain"/>
    <property type="match status" value="1"/>
</dbReference>
<accession>A0A6A0A429</accession>
<evidence type="ECO:0000313" key="4">
    <source>
        <dbReference type="EMBL" id="GFH26798.1"/>
    </source>
</evidence>